<dbReference type="PANTHER" id="PTHR21499">
    <property type="entry name" value="ASPARTATE KINASE"/>
    <property type="match status" value="1"/>
</dbReference>
<reference evidence="14" key="1">
    <citation type="submission" date="2019-08" db="EMBL/GenBank/DDBJ databases">
        <authorList>
            <person name="Kucharzyk K."/>
            <person name="Murdoch R.W."/>
            <person name="Higgins S."/>
            <person name="Loffler F."/>
        </authorList>
    </citation>
    <scope>NUCLEOTIDE SEQUENCE</scope>
</reference>
<dbReference type="Pfam" id="PF22468">
    <property type="entry name" value="ACT_9"/>
    <property type="match status" value="2"/>
</dbReference>
<dbReference type="PROSITE" id="PS51671">
    <property type="entry name" value="ACT"/>
    <property type="match status" value="2"/>
</dbReference>
<feature type="domain" description="ACT" evidence="13">
    <location>
        <begin position="344"/>
        <end position="408"/>
    </location>
</feature>
<dbReference type="NCBIfam" id="TIGR00656">
    <property type="entry name" value="asp_kin_monofn"/>
    <property type="match status" value="1"/>
</dbReference>
<keyword evidence="5" id="KW-0028">Amino-acid biosynthesis</keyword>
<protein>
    <recommendedName>
        <fullName evidence="4">aspartate kinase</fullName>
        <ecNumber evidence="4">2.7.2.4</ecNumber>
    </recommendedName>
</protein>
<dbReference type="NCBIfam" id="NF005154">
    <property type="entry name" value="PRK06635.1-2"/>
    <property type="match status" value="1"/>
</dbReference>
<dbReference type="Pfam" id="PF00696">
    <property type="entry name" value="AA_kinase"/>
    <property type="match status" value="1"/>
</dbReference>
<dbReference type="InterPro" id="IPR001048">
    <property type="entry name" value="Asp/Glu/Uridylate_kinase"/>
</dbReference>
<evidence type="ECO:0000256" key="12">
    <source>
        <dbReference type="ARBA" id="ARBA00047872"/>
    </source>
</evidence>
<dbReference type="UniPathway" id="UPA00051">
    <property type="reaction ID" value="UER00462"/>
</dbReference>
<comment type="pathway">
    <text evidence="1">Amino-acid biosynthesis; L-methionine biosynthesis via de novo pathway; L-homoserine from L-aspartate: step 1/3.</text>
</comment>
<accession>A0A645B592</accession>
<dbReference type="PIRSF" id="PIRSF000726">
    <property type="entry name" value="Asp_kin"/>
    <property type="match status" value="1"/>
</dbReference>
<dbReference type="InterPro" id="IPR036393">
    <property type="entry name" value="AceGlu_kinase-like_sf"/>
</dbReference>
<keyword evidence="7" id="KW-0677">Repeat</keyword>
<dbReference type="GO" id="GO:0009089">
    <property type="term" value="P:lysine biosynthetic process via diaminopimelate"/>
    <property type="evidence" value="ECO:0007669"/>
    <property type="project" value="InterPro"/>
</dbReference>
<dbReference type="PANTHER" id="PTHR21499:SF3">
    <property type="entry name" value="ASPARTOKINASE"/>
    <property type="match status" value="1"/>
</dbReference>
<dbReference type="InterPro" id="IPR045865">
    <property type="entry name" value="ACT-like_dom_sf"/>
</dbReference>
<evidence type="ECO:0000256" key="4">
    <source>
        <dbReference type="ARBA" id="ARBA00013059"/>
    </source>
</evidence>
<dbReference type="NCBIfam" id="TIGR00657">
    <property type="entry name" value="asp_kinases"/>
    <property type="match status" value="1"/>
</dbReference>
<dbReference type="InterPro" id="IPR018042">
    <property type="entry name" value="Aspartate_kinase_CS"/>
</dbReference>
<comment type="caution">
    <text evidence="14">The sequence shown here is derived from an EMBL/GenBank/DDBJ whole genome shotgun (WGS) entry which is preliminary data.</text>
</comment>
<evidence type="ECO:0000256" key="5">
    <source>
        <dbReference type="ARBA" id="ARBA00022605"/>
    </source>
</evidence>
<dbReference type="GO" id="GO:0009090">
    <property type="term" value="P:homoserine biosynthetic process"/>
    <property type="evidence" value="ECO:0007669"/>
    <property type="project" value="TreeGrafter"/>
</dbReference>
<dbReference type="InterPro" id="IPR054352">
    <property type="entry name" value="ACT_Aspartokinase"/>
</dbReference>
<evidence type="ECO:0000256" key="8">
    <source>
        <dbReference type="ARBA" id="ARBA00022741"/>
    </source>
</evidence>
<keyword evidence="9 14" id="KW-0418">Kinase</keyword>
<dbReference type="NCBIfam" id="NF005155">
    <property type="entry name" value="PRK06635.1-4"/>
    <property type="match status" value="1"/>
</dbReference>
<dbReference type="SUPFAM" id="SSF55021">
    <property type="entry name" value="ACT-like"/>
    <property type="match status" value="2"/>
</dbReference>
<keyword evidence="6 14" id="KW-0808">Transferase</keyword>
<dbReference type="GO" id="GO:0004072">
    <property type="term" value="F:aspartate kinase activity"/>
    <property type="evidence" value="ECO:0007669"/>
    <property type="project" value="UniProtKB-EC"/>
</dbReference>
<evidence type="ECO:0000259" key="13">
    <source>
        <dbReference type="PROSITE" id="PS51671"/>
    </source>
</evidence>
<proteinExistence type="inferred from homology"/>
<dbReference type="FunFam" id="3.30.2130.10:FF:000001">
    <property type="entry name" value="Bifunctional aspartokinase/homoserine dehydrogenase"/>
    <property type="match status" value="1"/>
</dbReference>
<dbReference type="Gene3D" id="3.30.2130.10">
    <property type="entry name" value="VC0802-like"/>
    <property type="match status" value="1"/>
</dbReference>
<evidence type="ECO:0000313" key="14">
    <source>
        <dbReference type="EMBL" id="MPM58313.1"/>
    </source>
</evidence>
<evidence type="ECO:0000256" key="7">
    <source>
        <dbReference type="ARBA" id="ARBA00022737"/>
    </source>
</evidence>
<sequence>MGLIVQKFGGSSVADADRIRNVARIITETYRRGHGVVVVLSAQGDTTDELITKAEQINPKASKREMDMLLSTGEQVSCALCAMAIEAMGYPVISLTGWQAGVNSDSNYGNARIKRIKGERILAELDKKRIVIVTGFQGINKYDDITTLGRGGSDTSAVALAAALQADLCQIYTDVDGVYTADPRCVKGARKLDEITYDEMLELATLGAQVLHNRSVEMAKRYNVNMEVVSSFTGKPGTKVKEVVKKMEKTHVSGVAKDKNIARLALIGLADQPGTAYKIFSLLAKNHINVDIILQSIGRSETKDISFTVSRGDLSLAKRILEEHKESIGFDHIDVSNNIAKVSIVGAGMINNPGVASLMFEALYNAGINIQMISTSEIKVSVLVDEGDADTAVQAIHDRFFSEFGFGN</sequence>
<comment type="catalytic activity">
    <reaction evidence="12">
        <text>L-aspartate + ATP = 4-phospho-L-aspartate + ADP</text>
        <dbReference type="Rhea" id="RHEA:23776"/>
        <dbReference type="ChEBI" id="CHEBI:29991"/>
        <dbReference type="ChEBI" id="CHEBI:30616"/>
        <dbReference type="ChEBI" id="CHEBI:57535"/>
        <dbReference type="ChEBI" id="CHEBI:456216"/>
        <dbReference type="EC" id="2.7.2.4"/>
    </reaction>
</comment>
<dbReference type="InterPro" id="IPR005260">
    <property type="entry name" value="Asp_kin_monofn"/>
</dbReference>
<keyword evidence="8" id="KW-0547">Nucleotide-binding</keyword>
<comment type="similarity">
    <text evidence="3">Belongs to the aspartokinase family.</text>
</comment>
<keyword evidence="11" id="KW-0457">Lysine biosynthesis</keyword>
<dbReference type="Gene3D" id="3.40.1160.10">
    <property type="entry name" value="Acetylglutamate kinase-like"/>
    <property type="match status" value="1"/>
</dbReference>
<evidence type="ECO:0000256" key="1">
    <source>
        <dbReference type="ARBA" id="ARBA00004986"/>
    </source>
</evidence>
<evidence type="ECO:0000256" key="11">
    <source>
        <dbReference type="ARBA" id="ARBA00023154"/>
    </source>
</evidence>
<dbReference type="FunFam" id="3.40.1160.10:FF:000002">
    <property type="entry name" value="Aspartokinase"/>
    <property type="match status" value="1"/>
</dbReference>
<dbReference type="GO" id="GO:0005524">
    <property type="term" value="F:ATP binding"/>
    <property type="evidence" value="ECO:0007669"/>
    <property type="project" value="UniProtKB-KW"/>
</dbReference>
<comment type="pathway">
    <text evidence="2">Amino-acid biosynthesis; L-threonine biosynthesis; L-threonine from L-aspartate: step 1/5.</text>
</comment>
<dbReference type="GO" id="GO:0009088">
    <property type="term" value="P:threonine biosynthetic process"/>
    <property type="evidence" value="ECO:0007669"/>
    <property type="project" value="UniProtKB-UniPathway"/>
</dbReference>
<dbReference type="CDD" id="cd04261">
    <property type="entry name" value="AAK_AKii-LysC-BS"/>
    <property type="match status" value="1"/>
</dbReference>
<dbReference type="UniPathway" id="UPA00050">
    <property type="reaction ID" value="UER00461"/>
</dbReference>
<dbReference type="EMBL" id="VSSQ01016699">
    <property type="protein sequence ID" value="MPM58313.1"/>
    <property type="molecule type" value="Genomic_DNA"/>
</dbReference>
<evidence type="ECO:0000256" key="6">
    <source>
        <dbReference type="ARBA" id="ARBA00022679"/>
    </source>
</evidence>
<dbReference type="GO" id="GO:0005829">
    <property type="term" value="C:cytosol"/>
    <property type="evidence" value="ECO:0007669"/>
    <property type="project" value="TreeGrafter"/>
</dbReference>
<dbReference type="CDD" id="cd04913">
    <property type="entry name" value="ACT_AKii-LysC-BS-like_1"/>
    <property type="match status" value="1"/>
</dbReference>
<dbReference type="SUPFAM" id="SSF53633">
    <property type="entry name" value="Carbamate kinase-like"/>
    <property type="match status" value="1"/>
</dbReference>
<dbReference type="InterPro" id="IPR002912">
    <property type="entry name" value="ACT_dom"/>
</dbReference>
<gene>
    <name evidence="14" type="primary">lysC_17</name>
    <name evidence="14" type="ORF">SDC9_105144</name>
</gene>
<organism evidence="14">
    <name type="scientific">bioreactor metagenome</name>
    <dbReference type="NCBI Taxonomy" id="1076179"/>
    <lineage>
        <taxon>unclassified sequences</taxon>
        <taxon>metagenomes</taxon>
        <taxon>ecological metagenomes</taxon>
    </lineage>
</organism>
<dbReference type="InterPro" id="IPR041740">
    <property type="entry name" value="AKii-LysC-BS"/>
</dbReference>
<feature type="domain" description="ACT" evidence="13">
    <location>
        <begin position="264"/>
        <end position="338"/>
    </location>
</feature>
<evidence type="ECO:0000256" key="10">
    <source>
        <dbReference type="ARBA" id="ARBA00022840"/>
    </source>
</evidence>
<dbReference type="PROSITE" id="PS00324">
    <property type="entry name" value="ASPARTOKINASE"/>
    <property type="match status" value="1"/>
</dbReference>
<dbReference type="AlphaFoldDB" id="A0A645B592"/>
<dbReference type="EC" id="2.7.2.4" evidence="4"/>
<evidence type="ECO:0000256" key="9">
    <source>
        <dbReference type="ARBA" id="ARBA00022777"/>
    </source>
</evidence>
<dbReference type="CDD" id="cd04923">
    <property type="entry name" value="ACT_AK-LysC-DapG-like_2"/>
    <property type="match status" value="1"/>
</dbReference>
<keyword evidence="10" id="KW-0067">ATP-binding</keyword>
<evidence type="ECO:0000256" key="2">
    <source>
        <dbReference type="ARBA" id="ARBA00005139"/>
    </source>
</evidence>
<name>A0A645B592_9ZZZZ</name>
<evidence type="ECO:0000256" key="3">
    <source>
        <dbReference type="ARBA" id="ARBA00010122"/>
    </source>
</evidence>
<dbReference type="InterPro" id="IPR001341">
    <property type="entry name" value="Asp_kinase"/>
</dbReference>